<dbReference type="InterPro" id="IPR000281">
    <property type="entry name" value="HTH_RpiR"/>
</dbReference>
<dbReference type="Pfam" id="PF01380">
    <property type="entry name" value="SIS"/>
    <property type="match status" value="1"/>
</dbReference>
<name>A0A1C7I8M3_9FIRM</name>
<sequence length="285" mass="32236">MNEIKELLKSTKLTKTGKVIAEFIIDNIEEACFMTSTDIAMKLEVSESSVIRFSRALGFTGFMDFQRNLRNSYKDNVYSMSSNITVPYERLKMSMERGEANFMEEFLVNTETNISSVLKNNSRETFDRAADFIIKSRKKFVIASRANSGVGAYTYFLLKHMLPDVYPTNDSNANVIDHLSDIGKEDCVIVFSFPRYSKLDMMAVQMAEDAGSGIVVITDKRSALLAQYADIVFTVGLNSSTFFNSYVGVEFLVEMLCADINNKIGCSNEDKLKNIDKYINELQVY</sequence>
<dbReference type="InterPro" id="IPR047640">
    <property type="entry name" value="RpiR-like"/>
</dbReference>
<gene>
    <name evidence="5" type="ORF">A4V09_01675</name>
</gene>
<proteinExistence type="predicted"/>
<dbReference type="GO" id="GO:1901135">
    <property type="term" value="P:carbohydrate derivative metabolic process"/>
    <property type="evidence" value="ECO:0007669"/>
    <property type="project" value="InterPro"/>
</dbReference>
<dbReference type="EMBL" id="CP015405">
    <property type="protein sequence ID" value="ANU74582.1"/>
    <property type="molecule type" value="Genomic_DNA"/>
</dbReference>
<dbReference type="PANTHER" id="PTHR30514:SF18">
    <property type="entry name" value="RPIR-FAMILY TRANSCRIPTIONAL REGULATOR"/>
    <property type="match status" value="1"/>
</dbReference>
<organism evidence="5 6">
    <name type="scientific">Blautia pseudococcoides</name>
    <dbReference type="NCBI Taxonomy" id="1796616"/>
    <lineage>
        <taxon>Bacteria</taxon>
        <taxon>Bacillati</taxon>
        <taxon>Bacillota</taxon>
        <taxon>Clostridia</taxon>
        <taxon>Lachnospirales</taxon>
        <taxon>Lachnospiraceae</taxon>
        <taxon>Blautia</taxon>
    </lineage>
</organism>
<dbReference type="CDD" id="cd05013">
    <property type="entry name" value="SIS_RpiR"/>
    <property type="match status" value="1"/>
</dbReference>
<dbReference type="Proteomes" id="UP000092574">
    <property type="component" value="Chromosome"/>
</dbReference>
<dbReference type="InterPro" id="IPR009057">
    <property type="entry name" value="Homeodomain-like_sf"/>
</dbReference>
<keyword evidence="3" id="KW-0804">Transcription</keyword>
<dbReference type="Gene3D" id="1.10.10.10">
    <property type="entry name" value="Winged helix-like DNA-binding domain superfamily/Winged helix DNA-binding domain"/>
    <property type="match status" value="1"/>
</dbReference>
<dbReference type="InterPro" id="IPR036388">
    <property type="entry name" value="WH-like_DNA-bd_sf"/>
</dbReference>
<dbReference type="SUPFAM" id="SSF46689">
    <property type="entry name" value="Homeodomain-like"/>
    <property type="match status" value="1"/>
</dbReference>
<dbReference type="GO" id="GO:0097367">
    <property type="term" value="F:carbohydrate derivative binding"/>
    <property type="evidence" value="ECO:0007669"/>
    <property type="project" value="InterPro"/>
</dbReference>
<dbReference type="OrthoDB" id="2930at2"/>
<dbReference type="AlphaFoldDB" id="A0A1C7I8M3"/>
<dbReference type="GO" id="GO:0003677">
    <property type="term" value="F:DNA binding"/>
    <property type="evidence" value="ECO:0007669"/>
    <property type="project" value="UniProtKB-KW"/>
</dbReference>
<dbReference type="RefSeq" id="WP_065540811.1">
    <property type="nucleotide sequence ID" value="NZ_CP015405.2"/>
</dbReference>
<dbReference type="PANTHER" id="PTHR30514">
    <property type="entry name" value="GLUCOKINASE"/>
    <property type="match status" value="1"/>
</dbReference>
<reference evidence="5" key="1">
    <citation type="submission" date="2017-04" db="EMBL/GenBank/DDBJ databases">
        <title>Complete Genome Sequences of Twelve Strains of a Stable Defined Moderately Diverse Mouse Microbiota 2 (sDMDMm2).</title>
        <authorList>
            <person name="Uchimura Y."/>
            <person name="Wyss M."/>
            <person name="Brugiroux S."/>
            <person name="Limenitakis J.P."/>
            <person name="Stecher B."/>
            <person name="McCoy K.D."/>
            <person name="Macpherson A.J."/>
        </authorList>
    </citation>
    <scope>NUCLEOTIDE SEQUENCE</scope>
    <source>
        <strain evidence="5">YL58</strain>
    </source>
</reference>
<keyword evidence="6" id="KW-1185">Reference proteome</keyword>
<accession>A0A1C7I8M3</accession>
<evidence type="ECO:0000256" key="2">
    <source>
        <dbReference type="ARBA" id="ARBA00023125"/>
    </source>
</evidence>
<dbReference type="InterPro" id="IPR001347">
    <property type="entry name" value="SIS_dom"/>
</dbReference>
<dbReference type="STRING" id="1796616.A4V09_01675"/>
<evidence type="ECO:0000256" key="1">
    <source>
        <dbReference type="ARBA" id="ARBA00023015"/>
    </source>
</evidence>
<evidence type="ECO:0000259" key="4">
    <source>
        <dbReference type="PROSITE" id="PS51071"/>
    </source>
</evidence>
<dbReference type="Pfam" id="PF01418">
    <property type="entry name" value="HTH_6"/>
    <property type="match status" value="1"/>
</dbReference>
<evidence type="ECO:0000256" key="3">
    <source>
        <dbReference type="ARBA" id="ARBA00023163"/>
    </source>
</evidence>
<dbReference type="InterPro" id="IPR046348">
    <property type="entry name" value="SIS_dom_sf"/>
</dbReference>
<protein>
    <submittedName>
        <fullName evidence="5">MurR/RpiR family transcriptional regulator</fullName>
    </submittedName>
</protein>
<dbReference type="GO" id="GO:0003700">
    <property type="term" value="F:DNA-binding transcription factor activity"/>
    <property type="evidence" value="ECO:0007669"/>
    <property type="project" value="InterPro"/>
</dbReference>
<dbReference type="Gene3D" id="3.40.50.10490">
    <property type="entry name" value="Glucose-6-phosphate isomerase like protein, domain 1"/>
    <property type="match status" value="1"/>
</dbReference>
<dbReference type="SUPFAM" id="SSF53697">
    <property type="entry name" value="SIS domain"/>
    <property type="match status" value="1"/>
</dbReference>
<keyword evidence="1" id="KW-0805">Transcription regulation</keyword>
<keyword evidence="2" id="KW-0238">DNA-binding</keyword>
<evidence type="ECO:0000313" key="6">
    <source>
        <dbReference type="Proteomes" id="UP000092574"/>
    </source>
</evidence>
<dbReference type="InterPro" id="IPR035472">
    <property type="entry name" value="RpiR-like_SIS"/>
</dbReference>
<evidence type="ECO:0000313" key="5">
    <source>
        <dbReference type="EMBL" id="ANU74582.1"/>
    </source>
</evidence>
<dbReference type="KEGG" id="byl:A4V09_01675"/>
<dbReference type="PROSITE" id="PS51071">
    <property type="entry name" value="HTH_RPIR"/>
    <property type="match status" value="1"/>
</dbReference>
<feature type="domain" description="HTH rpiR-type" evidence="4">
    <location>
        <begin position="1"/>
        <end position="76"/>
    </location>
</feature>